<feature type="modified residue" description="4-aspartylphosphate" evidence="1">
    <location>
        <position position="57"/>
    </location>
</feature>
<keyword evidence="4" id="KW-1185">Reference proteome</keyword>
<organism evidence="3 4">
    <name type="scientific">Adhaeribacter aerolatus</name>
    <dbReference type="NCBI Taxonomy" id="670289"/>
    <lineage>
        <taxon>Bacteria</taxon>
        <taxon>Pseudomonadati</taxon>
        <taxon>Bacteroidota</taxon>
        <taxon>Cytophagia</taxon>
        <taxon>Cytophagales</taxon>
        <taxon>Hymenobacteraceae</taxon>
        <taxon>Adhaeribacter</taxon>
    </lineage>
</organism>
<dbReference type="OrthoDB" id="1524091at2"/>
<feature type="domain" description="Response regulatory" evidence="2">
    <location>
        <begin position="2"/>
        <end position="127"/>
    </location>
</feature>
<keyword evidence="1" id="KW-0597">Phosphoprotein</keyword>
<dbReference type="RefSeq" id="WP_146895650.1">
    <property type="nucleotide sequence ID" value="NZ_BJYS01000005.1"/>
</dbReference>
<dbReference type="Pfam" id="PF00072">
    <property type="entry name" value="Response_reg"/>
    <property type="match status" value="1"/>
</dbReference>
<reference evidence="3 4" key="1">
    <citation type="submission" date="2019-07" db="EMBL/GenBank/DDBJ databases">
        <title>Whole genome shotgun sequence of Adhaeribacter aerolatus NBRC 106133.</title>
        <authorList>
            <person name="Hosoyama A."/>
            <person name="Uohara A."/>
            <person name="Ohji S."/>
            <person name="Ichikawa N."/>
        </authorList>
    </citation>
    <scope>NUCLEOTIDE SEQUENCE [LARGE SCALE GENOMIC DNA]</scope>
    <source>
        <strain evidence="3 4">NBRC 106133</strain>
    </source>
</reference>
<dbReference type="SUPFAM" id="SSF52172">
    <property type="entry name" value="CheY-like"/>
    <property type="match status" value="1"/>
</dbReference>
<protein>
    <submittedName>
        <fullName evidence="3">Response regulator</fullName>
    </submittedName>
</protein>
<accession>A0A512AUK4</accession>
<sequence length="127" mass="14369">MKIFIIDDDEVSIFFARHLLLLENAAPDITTFLCAEEALQTLQASAVPDLPDAIFLDLNMPIMDGWEFLEALAPIAQKITQNCRIFILTSSLDYSDILKIKDYPLVSGFIHKPIKQEDIQMVISPQM</sequence>
<dbReference type="GO" id="GO:0000160">
    <property type="term" value="P:phosphorelay signal transduction system"/>
    <property type="evidence" value="ECO:0007669"/>
    <property type="project" value="InterPro"/>
</dbReference>
<dbReference type="EMBL" id="BJYS01000005">
    <property type="protein sequence ID" value="GEO03385.1"/>
    <property type="molecule type" value="Genomic_DNA"/>
</dbReference>
<dbReference type="Gene3D" id="3.40.50.2300">
    <property type="match status" value="1"/>
</dbReference>
<proteinExistence type="predicted"/>
<dbReference type="PANTHER" id="PTHR44520">
    <property type="entry name" value="RESPONSE REGULATOR RCP1-RELATED"/>
    <property type="match status" value="1"/>
</dbReference>
<comment type="caution">
    <text evidence="3">The sequence shown here is derived from an EMBL/GenBank/DDBJ whole genome shotgun (WGS) entry which is preliminary data.</text>
</comment>
<gene>
    <name evidence="3" type="ORF">AAE02nite_10490</name>
</gene>
<dbReference type="PROSITE" id="PS50110">
    <property type="entry name" value="RESPONSE_REGULATORY"/>
    <property type="match status" value="1"/>
</dbReference>
<evidence type="ECO:0000259" key="2">
    <source>
        <dbReference type="PROSITE" id="PS50110"/>
    </source>
</evidence>
<dbReference type="InterPro" id="IPR011006">
    <property type="entry name" value="CheY-like_superfamily"/>
</dbReference>
<name>A0A512AUK4_9BACT</name>
<dbReference type="PANTHER" id="PTHR44520:SF2">
    <property type="entry name" value="RESPONSE REGULATOR RCP1"/>
    <property type="match status" value="1"/>
</dbReference>
<dbReference type="SMART" id="SM00448">
    <property type="entry name" value="REC"/>
    <property type="match status" value="1"/>
</dbReference>
<evidence type="ECO:0000313" key="3">
    <source>
        <dbReference type="EMBL" id="GEO03385.1"/>
    </source>
</evidence>
<dbReference type="AlphaFoldDB" id="A0A512AUK4"/>
<evidence type="ECO:0000313" key="4">
    <source>
        <dbReference type="Proteomes" id="UP000321532"/>
    </source>
</evidence>
<dbReference type="InterPro" id="IPR052893">
    <property type="entry name" value="TCS_response_regulator"/>
</dbReference>
<evidence type="ECO:0000256" key="1">
    <source>
        <dbReference type="PROSITE-ProRule" id="PRU00169"/>
    </source>
</evidence>
<dbReference type="InterPro" id="IPR001789">
    <property type="entry name" value="Sig_transdc_resp-reg_receiver"/>
</dbReference>
<dbReference type="Proteomes" id="UP000321532">
    <property type="component" value="Unassembled WGS sequence"/>
</dbReference>